<name>A0A642V2M6_9ASCO</name>
<dbReference type="InterPro" id="IPR000719">
    <property type="entry name" value="Prot_kinase_dom"/>
</dbReference>
<evidence type="ECO:0000256" key="3">
    <source>
        <dbReference type="ARBA" id="ARBA00012513"/>
    </source>
</evidence>
<dbReference type="CDD" id="cd12121">
    <property type="entry name" value="MARK_C_like"/>
    <property type="match status" value="1"/>
</dbReference>
<dbReference type="InterPro" id="IPR008271">
    <property type="entry name" value="Ser/Thr_kinase_AS"/>
</dbReference>
<dbReference type="PANTHER" id="PTHR24346:SF82">
    <property type="entry name" value="KP78A-RELATED"/>
    <property type="match status" value="1"/>
</dbReference>
<evidence type="ECO:0000259" key="17">
    <source>
        <dbReference type="PROSITE" id="PS50011"/>
    </source>
</evidence>
<feature type="region of interest" description="Disordered" evidence="16">
    <location>
        <begin position="28"/>
        <end position="259"/>
    </location>
</feature>
<dbReference type="GO" id="GO:0106310">
    <property type="term" value="F:protein serine kinase activity"/>
    <property type="evidence" value="ECO:0007669"/>
    <property type="project" value="RHEA"/>
</dbReference>
<dbReference type="InterPro" id="IPR017441">
    <property type="entry name" value="Protein_kinase_ATP_BS"/>
</dbReference>
<dbReference type="EC" id="2.7.11.1" evidence="3"/>
<dbReference type="SMART" id="SM00220">
    <property type="entry name" value="S_TKc"/>
    <property type="match status" value="1"/>
</dbReference>
<gene>
    <name evidence="19" type="ORF">TRICI_003670</name>
</gene>
<comment type="subcellular location">
    <subcellularLocation>
        <location evidence="1">Cytoplasm</location>
    </subcellularLocation>
</comment>
<dbReference type="GO" id="GO:0004674">
    <property type="term" value="F:protein serine/threonine kinase activity"/>
    <property type="evidence" value="ECO:0007669"/>
    <property type="project" value="UniProtKB-KW"/>
</dbReference>
<comment type="similarity">
    <text evidence="2">Belongs to the protein kinase superfamily. CAMK Ser/Thr protein kinase family. NIM1 subfamily.</text>
</comment>
<dbReference type="OrthoDB" id="1928777at2759"/>
<keyword evidence="5" id="KW-0723">Serine/threonine-protein kinase</keyword>
<dbReference type="SUPFAM" id="SSF103243">
    <property type="entry name" value="KA1-like"/>
    <property type="match status" value="1"/>
</dbReference>
<feature type="domain" description="Protein kinase" evidence="17">
    <location>
        <begin position="261"/>
        <end position="527"/>
    </location>
</feature>
<dbReference type="GO" id="GO:0045921">
    <property type="term" value="P:positive regulation of exocytosis"/>
    <property type="evidence" value="ECO:0007669"/>
    <property type="project" value="UniProtKB-ARBA"/>
</dbReference>
<keyword evidence="10 15" id="KW-0067">ATP-binding</keyword>
<comment type="subunit">
    <text evidence="14">Interacts with SEC9 and SRO7.</text>
</comment>
<proteinExistence type="inferred from homology"/>
<dbReference type="AlphaFoldDB" id="A0A642V2M6"/>
<feature type="compositionally biased region" description="Low complexity" evidence="16">
    <location>
        <begin position="99"/>
        <end position="116"/>
    </location>
</feature>
<evidence type="ECO:0000256" key="11">
    <source>
        <dbReference type="ARBA" id="ARBA00047899"/>
    </source>
</evidence>
<feature type="compositionally biased region" description="Low complexity" evidence="16">
    <location>
        <begin position="964"/>
        <end position="977"/>
    </location>
</feature>
<evidence type="ECO:0000256" key="10">
    <source>
        <dbReference type="ARBA" id="ARBA00022840"/>
    </source>
</evidence>
<keyword evidence="4" id="KW-0963">Cytoplasm</keyword>
<feature type="compositionally biased region" description="Polar residues" evidence="16">
    <location>
        <begin position="298"/>
        <end position="307"/>
    </location>
</feature>
<dbReference type="PROSITE" id="PS50011">
    <property type="entry name" value="PROTEIN_KINASE_DOM"/>
    <property type="match status" value="1"/>
</dbReference>
<sequence>MEDEGAMSSWSAATTRMLANASPQAFRAVLPSGTDEERPSSASSSWSSRRRVAAPLRLAGIAPPGVGSRQPIGDACAGHKSPGKHQHHHEQAQHYWHNSTTSTGATLTPSTDTSTTDDAEARPAIVDRQVAPHLCYSTSMEEGAQHRQRRDPPLSDPTATTHHRHESSHDDDTMTSTVLATNGAKGMGPPDASPRKDSSPTLTCIEPSPPGPPPDKATTTTTTTTAQQSPQQHQQQQQQQQHSSHQQHSGKSQKRRSIGDWDFVKTIGAGSMGQVKLAKHRYTEALCAVKVIPRASHKSSQNPSTSTKQKESDESKDIRSIREASICKLLHHRYICEMYEMYTMNHHFYMLFEFVSGGQLLDYIIAHGSLKEKQARKFARSIASALDYLHRNSIVHRDLKIENILISKSGDIKLIDFGLSNLYAPNSLLKTFCGSLYFAAPELLNAHPYVGPEVDVWSFGIVLYVLVCGKVPFDDQSMAALHAKIKRGKVEYPDELSSDCVDLLSRMLVVNPQERAPLSEIMHHPWMNKGYDRPPEAYVPFRRPLTLPLDPAVTKEMAGFEFGSQEDIEASLTSILESPEYIQASSNWYNLHHHSQDSSFESTNSNHSNNGSSPKKRPFNFDFYKRKSYNDHHHDAASATTLNPDPTSGYHPLVSIYYLVQEKFERDRQKSQAEAEARAQKHQILQQPPTTPQKVEIEIPPLSKPDPAAPRIPTRARAKTQGTADYSQRPQQPPQQQPQAIVTPTTYTPPAQTRQNYHGYHQSHVSEPPASATARQQASNLASSLLRKFSTKNKRLPSASSREHQDMPPVVLEQKKDEVQYDQPPPASPTRRVQKEHLNRSTSMSEGGATPRQYRRTVGAQPPPPPLPTDFKYPAPNTTTTATTSPTKSRMAPQQQQPQRSPSQQQRKYHPSARAKSLGHTAAMRREQPPALLEPTPQLEDVFDDVALDTPPSSESSSNGLGVGPVAVSSSSAGQSGMPSIEYPKQVFLKGFFSVQSTSTKPLAFIRSDIIRVLKHLGVEFREIRGGFMCVHRPSIKASPHSSSLHPDDEAHQALLTSPPMSPQGPSGGGGHWRKLSFGSGLFAGSGRNKRGTESSGNILDSDVSAESVGGAGSTPAAGGSDMLGANGTAGSASVRTPLRFEIYIVKVPLLSLHGVQFKKLTGNSWQYKSLATKILSELRL</sequence>
<dbReference type="GO" id="GO:0005524">
    <property type="term" value="F:ATP binding"/>
    <property type="evidence" value="ECO:0007669"/>
    <property type="project" value="UniProtKB-UniRule"/>
</dbReference>
<evidence type="ECO:0000259" key="18">
    <source>
        <dbReference type="PROSITE" id="PS50032"/>
    </source>
</evidence>
<keyword evidence="9" id="KW-0418">Kinase</keyword>
<dbReference type="VEuPathDB" id="FungiDB:TRICI_003670"/>
<feature type="region of interest" description="Disordered" evidence="16">
    <location>
        <begin position="668"/>
        <end position="781"/>
    </location>
</feature>
<feature type="domain" description="KA1" evidence="18">
    <location>
        <begin position="1132"/>
        <end position="1181"/>
    </location>
</feature>
<evidence type="ECO:0000256" key="15">
    <source>
        <dbReference type="PROSITE-ProRule" id="PRU10141"/>
    </source>
</evidence>
<dbReference type="InterPro" id="IPR028375">
    <property type="entry name" value="KA1/Ssp2_C"/>
</dbReference>
<comment type="catalytic activity">
    <reaction evidence="12">
        <text>L-seryl-[protein] + ATP = O-phospho-L-seryl-[protein] + ADP + H(+)</text>
        <dbReference type="Rhea" id="RHEA:17989"/>
        <dbReference type="Rhea" id="RHEA-COMP:9863"/>
        <dbReference type="Rhea" id="RHEA-COMP:11604"/>
        <dbReference type="ChEBI" id="CHEBI:15378"/>
        <dbReference type="ChEBI" id="CHEBI:29999"/>
        <dbReference type="ChEBI" id="CHEBI:30616"/>
        <dbReference type="ChEBI" id="CHEBI:83421"/>
        <dbReference type="ChEBI" id="CHEBI:456216"/>
        <dbReference type="EC" id="2.7.11.1"/>
    </reaction>
</comment>
<feature type="compositionally biased region" description="Low complexity" evidence="16">
    <location>
        <begin position="602"/>
        <end position="613"/>
    </location>
</feature>
<dbReference type="GO" id="GO:0035556">
    <property type="term" value="P:intracellular signal transduction"/>
    <property type="evidence" value="ECO:0007669"/>
    <property type="project" value="TreeGrafter"/>
</dbReference>
<dbReference type="Proteomes" id="UP000761534">
    <property type="component" value="Unassembled WGS sequence"/>
</dbReference>
<dbReference type="PANTHER" id="PTHR24346">
    <property type="entry name" value="MAP/MICROTUBULE AFFINITY-REGULATING KINASE"/>
    <property type="match status" value="1"/>
</dbReference>
<feature type="compositionally biased region" description="Basic and acidic residues" evidence="16">
    <location>
        <begin position="668"/>
        <end position="679"/>
    </location>
</feature>
<evidence type="ECO:0000256" key="6">
    <source>
        <dbReference type="ARBA" id="ARBA00022553"/>
    </source>
</evidence>
<comment type="caution">
    <text evidence="19">The sequence shown here is derived from an EMBL/GenBank/DDBJ whole genome shotgun (WGS) entry which is preliminary data.</text>
</comment>
<dbReference type="Pfam" id="PF00069">
    <property type="entry name" value="Pkinase"/>
    <property type="match status" value="1"/>
</dbReference>
<dbReference type="PROSITE" id="PS00107">
    <property type="entry name" value="PROTEIN_KINASE_ATP"/>
    <property type="match status" value="1"/>
</dbReference>
<evidence type="ECO:0000256" key="8">
    <source>
        <dbReference type="ARBA" id="ARBA00022741"/>
    </source>
</evidence>
<dbReference type="CDD" id="cd14077">
    <property type="entry name" value="STKc_Kin1_2"/>
    <property type="match status" value="1"/>
</dbReference>
<feature type="region of interest" description="Disordered" evidence="16">
    <location>
        <begin position="295"/>
        <end position="317"/>
    </location>
</feature>
<dbReference type="GO" id="GO:0071944">
    <property type="term" value="C:cell periphery"/>
    <property type="evidence" value="ECO:0007669"/>
    <property type="project" value="UniProtKB-ARBA"/>
</dbReference>
<organism evidence="19 20">
    <name type="scientific">Trichomonascus ciferrii</name>
    <dbReference type="NCBI Taxonomy" id="44093"/>
    <lineage>
        <taxon>Eukaryota</taxon>
        <taxon>Fungi</taxon>
        <taxon>Dikarya</taxon>
        <taxon>Ascomycota</taxon>
        <taxon>Saccharomycotina</taxon>
        <taxon>Dipodascomycetes</taxon>
        <taxon>Dipodascales</taxon>
        <taxon>Trichomonascaceae</taxon>
        <taxon>Trichomonascus</taxon>
        <taxon>Trichomonascus ciferrii complex</taxon>
    </lineage>
</organism>
<accession>A0A642V2M6</accession>
<evidence type="ECO:0000256" key="5">
    <source>
        <dbReference type="ARBA" id="ARBA00022527"/>
    </source>
</evidence>
<evidence type="ECO:0000256" key="7">
    <source>
        <dbReference type="ARBA" id="ARBA00022679"/>
    </source>
</evidence>
<dbReference type="EMBL" id="SWFS01000267">
    <property type="protein sequence ID" value="KAA8911984.1"/>
    <property type="molecule type" value="Genomic_DNA"/>
</dbReference>
<reference evidence="19" key="1">
    <citation type="journal article" date="2019" name="G3 (Bethesda)">
        <title>Genome Assemblies of Two Rare Opportunistic Yeast Pathogens: Diutina rugosa (syn. Candida rugosa) and Trichomonascus ciferrii (syn. Candida ciferrii).</title>
        <authorList>
            <person name="Mixao V."/>
            <person name="Saus E."/>
            <person name="Hansen A.P."/>
            <person name="Lass-Florl C."/>
            <person name="Gabaldon T."/>
        </authorList>
    </citation>
    <scope>NUCLEOTIDE SEQUENCE</scope>
    <source>
        <strain evidence="19">CBS 4856</strain>
    </source>
</reference>
<dbReference type="PROSITE" id="PS50032">
    <property type="entry name" value="KA1"/>
    <property type="match status" value="1"/>
</dbReference>
<evidence type="ECO:0000256" key="2">
    <source>
        <dbReference type="ARBA" id="ARBA00010791"/>
    </source>
</evidence>
<evidence type="ECO:0000313" key="19">
    <source>
        <dbReference type="EMBL" id="KAA8911984.1"/>
    </source>
</evidence>
<keyword evidence="8 15" id="KW-0547">Nucleotide-binding</keyword>
<keyword evidence="6" id="KW-0597">Phosphoprotein</keyword>
<feature type="region of interest" description="Disordered" evidence="16">
    <location>
        <begin position="1037"/>
        <end position="1071"/>
    </location>
</feature>
<dbReference type="InterPro" id="IPR001772">
    <property type="entry name" value="KA1_dom"/>
</dbReference>
<evidence type="ECO:0000256" key="14">
    <source>
        <dbReference type="ARBA" id="ARBA00064158"/>
    </source>
</evidence>
<keyword evidence="7" id="KW-0808">Transferase</keyword>
<comment type="function">
    <text evidence="13">Serine/threonine protein kinase involved in the regulation of exocytosis. Induces phosphorylation of SEC9 and its release from the plasma membrane to the cytosol.</text>
</comment>
<feature type="compositionally biased region" description="Low complexity" evidence="16">
    <location>
        <begin position="218"/>
        <end position="249"/>
    </location>
</feature>
<evidence type="ECO:0000256" key="12">
    <source>
        <dbReference type="ARBA" id="ARBA00048679"/>
    </source>
</evidence>
<dbReference type="Gene3D" id="1.10.510.10">
    <property type="entry name" value="Transferase(Phosphotransferase) domain 1"/>
    <property type="match status" value="1"/>
</dbReference>
<feature type="region of interest" description="Disordered" evidence="16">
    <location>
        <begin position="816"/>
        <end position="977"/>
    </location>
</feature>
<dbReference type="GO" id="GO:1903896">
    <property type="term" value="P:positive regulation of IRE1-mediated unfolded protein response"/>
    <property type="evidence" value="ECO:0007669"/>
    <property type="project" value="UniProtKB-ARBA"/>
</dbReference>
<protein>
    <recommendedName>
        <fullName evidence="3">non-specific serine/threonine protein kinase</fullName>
        <ecNumber evidence="3">2.7.11.1</ecNumber>
    </recommendedName>
</protein>
<evidence type="ECO:0000256" key="13">
    <source>
        <dbReference type="ARBA" id="ARBA00057072"/>
    </source>
</evidence>
<feature type="compositionally biased region" description="Polar residues" evidence="16">
    <location>
        <begin position="740"/>
        <end position="756"/>
    </location>
</feature>
<evidence type="ECO:0000313" key="20">
    <source>
        <dbReference type="Proteomes" id="UP000761534"/>
    </source>
</evidence>
<evidence type="ECO:0000256" key="16">
    <source>
        <dbReference type="SAM" id="MobiDB-lite"/>
    </source>
</evidence>
<dbReference type="Gene3D" id="3.30.310.80">
    <property type="entry name" value="Kinase associated domain 1, KA1"/>
    <property type="match status" value="1"/>
</dbReference>
<dbReference type="GO" id="GO:0005737">
    <property type="term" value="C:cytoplasm"/>
    <property type="evidence" value="ECO:0007669"/>
    <property type="project" value="UniProtKB-SubCell"/>
</dbReference>
<evidence type="ECO:0000256" key="9">
    <source>
        <dbReference type="ARBA" id="ARBA00022777"/>
    </source>
</evidence>
<comment type="catalytic activity">
    <reaction evidence="11">
        <text>L-threonyl-[protein] + ATP = O-phospho-L-threonyl-[protein] + ADP + H(+)</text>
        <dbReference type="Rhea" id="RHEA:46608"/>
        <dbReference type="Rhea" id="RHEA-COMP:11060"/>
        <dbReference type="Rhea" id="RHEA-COMP:11605"/>
        <dbReference type="ChEBI" id="CHEBI:15378"/>
        <dbReference type="ChEBI" id="CHEBI:30013"/>
        <dbReference type="ChEBI" id="CHEBI:30616"/>
        <dbReference type="ChEBI" id="CHEBI:61977"/>
        <dbReference type="ChEBI" id="CHEBI:456216"/>
        <dbReference type="EC" id="2.7.11.1"/>
    </reaction>
</comment>
<dbReference type="PROSITE" id="PS00108">
    <property type="entry name" value="PROTEIN_KINASE_ST"/>
    <property type="match status" value="1"/>
</dbReference>
<feature type="region of interest" description="Disordered" evidence="16">
    <location>
        <begin position="594"/>
        <end position="620"/>
    </location>
</feature>
<feature type="compositionally biased region" description="Low complexity" evidence="16">
    <location>
        <begin position="874"/>
        <end position="906"/>
    </location>
</feature>
<feature type="compositionally biased region" description="Basic and acidic residues" evidence="16">
    <location>
        <begin position="308"/>
        <end position="317"/>
    </location>
</feature>
<evidence type="ECO:0000256" key="1">
    <source>
        <dbReference type="ARBA" id="ARBA00004496"/>
    </source>
</evidence>
<dbReference type="Pfam" id="PF02149">
    <property type="entry name" value="KA1"/>
    <property type="match status" value="1"/>
</dbReference>
<evidence type="ECO:0000256" key="4">
    <source>
        <dbReference type="ARBA" id="ARBA00022490"/>
    </source>
</evidence>
<dbReference type="GO" id="GO:0000226">
    <property type="term" value="P:microtubule cytoskeleton organization"/>
    <property type="evidence" value="ECO:0007669"/>
    <property type="project" value="TreeGrafter"/>
</dbReference>
<feature type="binding site" evidence="15">
    <location>
        <position position="290"/>
    </location>
    <ligand>
        <name>ATP</name>
        <dbReference type="ChEBI" id="CHEBI:30616"/>
    </ligand>
</feature>
<feature type="region of interest" description="Disordered" evidence="16">
    <location>
        <begin position="1085"/>
        <end position="1123"/>
    </location>
</feature>
<dbReference type="FunFam" id="1.10.510.10:FF:000333">
    <property type="entry name" value="Non-specific serine/threonine protein kinase"/>
    <property type="match status" value="1"/>
</dbReference>
<dbReference type="InterPro" id="IPR011009">
    <property type="entry name" value="Kinase-like_dom_sf"/>
</dbReference>
<keyword evidence="20" id="KW-1185">Reference proteome</keyword>
<dbReference type="SUPFAM" id="SSF56112">
    <property type="entry name" value="Protein kinase-like (PK-like)"/>
    <property type="match status" value="1"/>
</dbReference>